<dbReference type="SUPFAM" id="SSF48208">
    <property type="entry name" value="Six-hairpin glycosidases"/>
    <property type="match status" value="1"/>
</dbReference>
<proteinExistence type="predicted"/>
<evidence type="ECO:0000313" key="5">
    <source>
        <dbReference type="Proteomes" id="UP000249260"/>
    </source>
</evidence>
<evidence type="ECO:0000259" key="1">
    <source>
        <dbReference type="Pfam" id="PF17389"/>
    </source>
</evidence>
<comment type="caution">
    <text evidence="4">The sequence shown here is derived from an EMBL/GenBank/DDBJ whole genome shotgun (WGS) entry which is preliminary data.</text>
</comment>
<dbReference type="Pfam" id="PF17390">
    <property type="entry name" value="Bac_rhamnosid_C"/>
    <property type="match status" value="1"/>
</dbReference>
<feature type="domain" description="Alpha-L-rhamnosidase C-terminal" evidence="2">
    <location>
        <begin position="595"/>
        <end position="640"/>
    </location>
</feature>
<reference evidence="4 5" key="1">
    <citation type="submission" date="2018-06" db="EMBL/GenBank/DDBJ databases">
        <title>Paenibacillus montanisoli sp. nov., isolated from mountain area soil.</title>
        <authorList>
            <person name="Wu M."/>
        </authorList>
    </citation>
    <scope>NUCLEOTIDE SEQUENCE [LARGE SCALE GENOMIC DNA]</scope>
    <source>
        <strain evidence="4 5">RA17</strain>
    </source>
</reference>
<dbReference type="InterPro" id="IPR048932">
    <property type="entry name" value="Rhamnosid-like_N_bacteroidetes"/>
</dbReference>
<dbReference type="GO" id="GO:0005975">
    <property type="term" value="P:carbohydrate metabolic process"/>
    <property type="evidence" value="ECO:0007669"/>
    <property type="project" value="InterPro"/>
</dbReference>
<feature type="domain" description="Alpha-rhamnosidase-like N-terminal" evidence="3">
    <location>
        <begin position="46"/>
        <end position="236"/>
    </location>
</feature>
<feature type="domain" description="Alpha-L-rhamnosidase six-hairpin glycosidase" evidence="1">
    <location>
        <begin position="260"/>
        <end position="591"/>
    </location>
</feature>
<name>A0A328TY59_9BACL</name>
<protein>
    <submittedName>
        <fullName evidence="4">Alpha-rhamnosidase</fullName>
    </submittedName>
</protein>
<dbReference type="InterPro" id="IPR008928">
    <property type="entry name" value="6-hairpin_glycosidase_sf"/>
</dbReference>
<dbReference type="PANTHER" id="PTHR34987">
    <property type="entry name" value="C, PUTATIVE (AFU_ORTHOLOGUE AFUA_3G02880)-RELATED"/>
    <property type="match status" value="1"/>
</dbReference>
<dbReference type="Gene3D" id="2.60.120.260">
    <property type="entry name" value="Galactose-binding domain-like"/>
    <property type="match status" value="2"/>
</dbReference>
<keyword evidence="5" id="KW-1185">Reference proteome</keyword>
<dbReference type="Pfam" id="PF17389">
    <property type="entry name" value="Bac_rhamnosid6H"/>
    <property type="match status" value="1"/>
</dbReference>
<dbReference type="Pfam" id="PF21209">
    <property type="entry name" value="Bac_rhamnosid-like_N"/>
    <property type="match status" value="1"/>
</dbReference>
<dbReference type="AlphaFoldDB" id="A0A328TY59"/>
<dbReference type="InterPro" id="IPR035398">
    <property type="entry name" value="Bac_rhamnosid_C"/>
</dbReference>
<evidence type="ECO:0000259" key="3">
    <source>
        <dbReference type="Pfam" id="PF21209"/>
    </source>
</evidence>
<dbReference type="RefSeq" id="WP_112884849.1">
    <property type="nucleotide sequence ID" value="NZ_QLUW01000005.1"/>
</dbReference>
<dbReference type="OrthoDB" id="9815108at2"/>
<organism evidence="4 5">
    <name type="scientific">Paenibacillus montanisoli</name>
    <dbReference type="NCBI Taxonomy" id="2081970"/>
    <lineage>
        <taxon>Bacteria</taxon>
        <taxon>Bacillati</taxon>
        <taxon>Bacillota</taxon>
        <taxon>Bacilli</taxon>
        <taxon>Bacillales</taxon>
        <taxon>Paenibacillaceae</taxon>
        <taxon>Paenibacillus</taxon>
    </lineage>
</organism>
<sequence>MSGKATWIWYPDDFEIWLHQKVSLRRQERHATVPPIWKLDSCHSSVSFRKRVELEREETILLAAEGQFYVSIDYVIIHDPPDAILLRPGTYELTVWVANENGLPAIYVEGDTINSDGSWEVSYNTRKFVPAAHLQFNDASEPPSCYRLEVEPIRPVGWMASTESPYGRIYDFGKQTFGYVRLHGLQGTGTIHLYYGESLEEALSKRFCETLDTIKAESDSAVYTNPRSRAFRYVHVECEGEGASFEELTALYEYLPIEPKGTFRCSDELVNRIWDTSVYTLHLNTREFFLDGVKRDRWVWSGDVYQSVLMNFYSFFDDDVCKRTMIAVRGKDPVETHLNHIMDYSFYWFISIYDYYTYTGDTSFLAHLYPKMVSLMAFCLERRNKDGFMEGYPEDWVFVDWAEMDNRGVVSTEQLLLARSLEAMSAFASAMGDSERARTYRELHDALLPQIEERFWDERQSGLVHSWNEGKLNRHLTKYPNLFAVLFRYLSEEKRRGIAAGVLLNEGVQSITTPYMRFYELAALCECGEHDRVMEEIVSYWGGMLDLGATTFWEAYDPSQTGAEHYAMYGRPFGKSLCHAWGASPLYLLGKYYLGVRPDAPGYERYTVEPRLGGLEWLEGSVPTPRGPIDVYMDQTTIKVKASSGTGRLRIPAGKRAVASIGEVIEREGGYEIVIDRPGETYVVTYG</sequence>
<accession>A0A328TY59</accession>
<dbReference type="PANTHER" id="PTHR34987:SF6">
    <property type="entry name" value="ALPHA-L-RHAMNOSIDASE SIX-HAIRPIN GLYCOSIDASE DOMAIN-CONTAINING PROTEIN"/>
    <property type="match status" value="1"/>
</dbReference>
<dbReference type="Proteomes" id="UP000249260">
    <property type="component" value="Unassembled WGS sequence"/>
</dbReference>
<dbReference type="InterPro" id="IPR035396">
    <property type="entry name" value="Bac_rhamnosid6H"/>
</dbReference>
<evidence type="ECO:0000259" key="2">
    <source>
        <dbReference type="Pfam" id="PF17390"/>
    </source>
</evidence>
<dbReference type="Gene3D" id="2.60.420.10">
    <property type="entry name" value="Maltose phosphorylase, domain 3"/>
    <property type="match status" value="1"/>
</dbReference>
<evidence type="ECO:0000313" key="4">
    <source>
        <dbReference type="EMBL" id="RAP74061.1"/>
    </source>
</evidence>
<dbReference type="InterPro" id="IPR012341">
    <property type="entry name" value="6hp_glycosidase-like_sf"/>
</dbReference>
<dbReference type="EMBL" id="QLUW01000005">
    <property type="protein sequence ID" value="RAP74061.1"/>
    <property type="molecule type" value="Genomic_DNA"/>
</dbReference>
<gene>
    <name evidence="4" type="ORF">DL346_23590</name>
</gene>
<dbReference type="Gene3D" id="1.50.10.10">
    <property type="match status" value="1"/>
</dbReference>